<dbReference type="GO" id="GO:0005634">
    <property type="term" value="C:nucleus"/>
    <property type="evidence" value="ECO:0007669"/>
    <property type="project" value="TreeGrafter"/>
</dbReference>
<organism evidence="7 8">
    <name type="scientific">Acropora cervicornis</name>
    <name type="common">Staghorn coral</name>
    <dbReference type="NCBI Taxonomy" id="6130"/>
    <lineage>
        <taxon>Eukaryota</taxon>
        <taxon>Metazoa</taxon>
        <taxon>Cnidaria</taxon>
        <taxon>Anthozoa</taxon>
        <taxon>Hexacorallia</taxon>
        <taxon>Scleractinia</taxon>
        <taxon>Astrocoeniina</taxon>
        <taxon>Acroporidae</taxon>
        <taxon>Acropora</taxon>
    </lineage>
</organism>
<feature type="region of interest" description="Disordered" evidence="5">
    <location>
        <begin position="203"/>
        <end position="227"/>
    </location>
</feature>
<proteinExistence type="inferred from homology"/>
<evidence type="ECO:0000313" key="8">
    <source>
        <dbReference type="Proteomes" id="UP001249851"/>
    </source>
</evidence>
<dbReference type="GO" id="GO:0000828">
    <property type="term" value="F:inositol hexakisphosphate kinase activity"/>
    <property type="evidence" value="ECO:0007669"/>
    <property type="project" value="TreeGrafter"/>
</dbReference>
<dbReference type="SUPFAM" id="SSF56104">
    <property type="entry name" value="SAICAR synthase-like"/>
    <property type="match status" value="1"/>
</dbReference>
<dbReference type="PANTHER" id="PTHR12400:SF21">
    <property type="entry name" value="KINASE"/>
    <property type="match status" value="1"/>
</dbReference>
<evidence type="ECO:0000256" key="6">
    <source>
        <dbReference type="SAM" id="SignalP"/>
    </source>
</evidence>
<dbReference type="Proteomes" id="UP001249851">
    <property type="component" value="Unassembled WGS sequence"/>
</dbReference>
<dbReference type="EC" id="2.7.-.-" evidence="4"/>
<feature type="region of interest" description="Disordered" evidence="5">
    <location>
        <begin position="69"/>
        <end position="90"/>
    </location>
</feature>
<dbReference type="GO" id="GO:0032958">
    <property type="term" value="P:inositol phosphate biosynthetic process"/>
    <property type="evidence" value="ECO:0007669"/>
    <property type="project" value="InterPro"/>
</dbReference>
<dbReference type="InterPro" id="IPR005522">
    <property type="entry name" value="IPK"/>
</dbReference>
<dbReference type="AlphaFoldDB" id="A0AAD9R5L8"/>
<keyword evidence="3 4" id="KW-0418">Kinase</keyword>
<keyword evidence="6" id="KW-0732">Signal</keyword>
<dbReference type="PANTHER" id="PTHR12400">
    <property type="entry name" value="INOSITOL POLYPHOSPHATE KINASE"/>
    <property type="match status" value="1"/>
</dbReference>
<evidence type="ECO:0000256" key="3">
    <source>
        <dbReference type="ARBA" id="ARBA00022777"/>
    </source>
</evidence>
<reference evidence="7" key="1">
    <citation type="journal article" date="2023" name="G3 (Bethesda)">
        <title>Whole genome assembly and annotation of the endangered Caribbean coral Acropora cervicornis.</title>
        <authorList>
            <person name="Selwyn J.D."/>
            <person name="Vollmer S.V."/>
        </authorList>
    </citation>
    <scope>NUCLEOTIDE SEQUENCE</scope>
    <source>
        <strain evidence="7">K2</strain>
    </source>
</reference>
<comment type="caution">
    <text evidence="7">The sequence shown here is derived from an EMBL/GenBank/DDBJ whole genome shotgun (WGS) entry which is preliminary data.</text>
</comment>
<feature type="compositionally biased region" description="Basic and acidic residues" evidence="5">
    <location>
        <begin position="71"/>
        <end position="90"/>
    </location>
</feature>
<dbReference type="GO" id="GO:0046854">
    <property type="term" value="P:phosphatidylinositol phosphate biosynthetic process"/>
    <property type="evidence" value="ECO:0007669"/>
    <property type="project" value="TreeGrafter"/>
</dbReference>
<keyword evidence="8" id="KW-1185">Reference proteome</keyword>
<dbReference type="GO" id="GO:0005737">
    <property type="term" value="C:cytoplasm"/>
    <property type="evidence" value="ECO:0007669"/>
    <property type="project" value="TreeGrafter"/>
</dbReference>
<sequence>MSLIYTNALFTSILGSAGANPWALQRHKEELNKMRVLGSSAKLHKFIVLENVAYKFSSPCILDLKMGTQQHGDDASSEKRDRQMAKAEKSTTKTLGIRACGMQVYKCSSGRFMCRNKYYGMKLCEDGFREELATFIHNGHQFRTELIEPFIYKLRKLYKVIEKQNSFRFYTSSLLLMYEGDVEKNFDDATGTSCSSVKEQETCRRKQDNNKGLNSSSLSKVGNNSNNHRSCKVDVKMIDFAHTTYGGFSGDRMHSGPDTGYLFGLKNLIRILVEIQEEYQKSSDLAGQEKFIKSDKILHN</sequence>
<accession>A0AAD9R5L8</accession>
<feature type="compositionally biased region" description="Low complexity" evidence="5">
    <location>
        <begin position="210"/>
        <end position="227"/>
    </location>
</feature>
<dbReference type="Gene3D" id="3.30.470.160">
    <property type="entry name" value="Inositol polyphosphate kinase"/>
    <property type="match status" value="1"/>
</dbReference>
<comment type="similarity">
    <text evidence="1 4">Belongs to the inositol phosphokinase (IPK) family.</text>
</comment>
<evidence type="ECO:0000256" key="1">
    <source>
        <dbReference type="ARBA" id="ARBA00007374"/>
    </source>
</evidence>
<dbReference type="InterPro" id="IPR038286">
    <property type="entry name" value="IPK_sf"/>
</dbReference>
<dbReference type="EMBL" id="JARQWQ010000002">
    <property type="protein sequence ID" value="KAK2573568.1"/>
    <property type="molecule type" value="Genomic_DNA"/>
</dbReference>
<feature type="chain" id="PRO_5042057617" description="Kinase" evidence="6">
    <location>
        <begin position="20"/>
        <end position="300"/>
    </location>
</feature>
<gene>
    <name evidence="7" type="ORF">P5673_001237</name>
</gene>
<evidence type="ECO:0000313" key="7">
    <source>
        <dbReference type="EMBL" id="KAK2573568.1"/>
    </source>
</evidence>
<evidence type="ECO:0000256" key="4">
    <source>
        <dbReference type="RuleBase" id="RU363090"/>
    </source>
</evidence>
<name>A0AAD9R5L8_ACRCE</name>
<dbReference type="Pfam" id="PF03770">
    <property type="entry name" value="IPK"/>
    <property type="match status" value="1"/>
</dbReference>
<keyword evidence="2 4" id="KW-0808">Transferase</keyword>
<evidence type="ECO:0000256" key="2">
    <source>
        <dbReference type="ARBA" id="ARBA00022679"/>
    </source>
</evidence>
<protein>
    <recommendedName>
        <fullName evidence="4">Kinase</fullName>
        <ecNumber evidence="4">2.7.-.-</ecNumber>
    </recommendedName>
</protein>
<evidence type="ECO:0000256" key="5">
    <source>
        <dbReference type="SAM" id="MobiDB-lite"/>
    </source>
</evidence>
<reference evidence="7" key="2">
    <citation type="journal article" date="2023" name="Science">
        <title>Genomic signatures of disease resistance in endangered staghorn corals.</title>
        <authorList>
            <person name="Vollmer S.V."/>
            <person name="Selwyn J.D."/>
            <person name="Despard B.A."/>
            <person name="Roesel C.L."/>
        </authorList>
    </citation>
    <scope>NUCLEOTIDE SEQUENCE</scope>
    <source>
        <strain evidence="7">K2</strain>
    </source>
</reference>
<feature type="signal peptide" evidence="6">
    <location>
        <begin position="1"/>
        <end position="19"/>
    </location>
</feature>